<keyword evidence="8 10" id="KW-0472">Membrane</keyword>
<evidence type="ECO:0000256" key="5">
    <source>
        <dbReference type="ARBA" id="ARBA00022857"/>
    </source>
</evidence>
<evidence type="ECO:0000256" key="7">
    <source>
        <dbReference type="ARBA" id="ARBA00023098"/>
    </source>
</evidence>
<dbReference type="GO" id="GO:0005777">
    <property type="term" value="C:peroxisome"/>
    <property type="evidence" value="ECO:0007669"/>
    <property type="project" value="TreeGrafter"/>
</dbReference>
<feature type="domain" description="Fatty acyl-CoA reductase C-terminal" evidence="11">
    <location>
        <begin position="421"/>
        <end position="513"/>
    </location>
</feature>
<protein>
    <recommendedName>
        <fullName evidence="10">Fatty acyl-CoA reductase</fullName>
        <ecNumber evidence="10">1.2.1.84</ecNumber>
    </recommendedName>
</protein>
<evidence type="ECO:0000256" key="10">
    <source>
        <dbReference type="RuleBase" id="RU363097"/>
    </source>
</evidence>
<evidence type="ECO:0000313" key="14">
    <source>
        <dbReference type="Proteomes" id="UP001367676"/>
    </source>
</evidence>
<evidence type="ECO:0000256" key="3">
    <source>
        <dbReference type="ARBA" id="ARBA00022516"/>
    </source>
</evidence>
<dbReference type="Proteomes" id="UP001367676">
    <property type="component" value="Unassembled WGS sequence"/>
</dbReference>
<dbReference type="CDD" id="cd05236">
    <property type="entry name" value="FAR-N_SDR_e"/>
    <property type="match status" value="1"/>
</dbReference>
<feature type="domain" description="Thioester reductase (TE)" evidence="12">
    <location>
        <begin position="73"/>
        <end position="342"/>
    </location>
</feature>
<feature type="transmembrane region" description="Helical" evidence="10">
    <location>
        <begin position="413"/>
        <end position="436"/>
    </location>
</feature>
<comment type="caution">
    <text evidence="13">The sequence shown here is derived from an EMBL/GenBank/DDBJ whole genome shotgun (WGS) entry which is preliminary data.</text>
</comment>
<dbReference type="GO" id="GO:0016020">
    <property type="term" value="C:membrane"/>
    <property type="evidence" value="ECO:0007669"/>
    <property type="project" value="UniProtKB-SubCell"/>
</dbReference>
<sequence>MALDVHRKALEKKGHRKRNIEEEEILKKIITPDHPIDPFELLGERSFNEPREIPEEEIGTPVQEFFRDTTVFLTGGTGFMGKMLVEKLLRSCPHIKHIYLLVRVKKGKSAHERIDDIFQDRLFKRLRYEVPKFYHKVSVINGDIEQPGLGISTEDREKLSEEVNIIFHGAATVKFDEKLRIAVGINVLGTREVLKLAKSVKNLKVIMHVSTAYSFCPRPEVEEKFYSVPEKYEKVIEKVKLMSDDEIDCETPKLIHDWPNTYTFTKALAECLIQKESQGLPIGIFRPSVIVSTYREPVRGWIDNVYGPIGVIVGIGTGILRVYEGNLDRNSCDMVPVDLVVNGLICAAQQTADKYKHSSKIETDTPIYIFSSGIQNPITWRRILDYSEKHGMEWPTIRAVWYYSLTVTENRRIYAILSFLLHTLPGYVLDFFAVLVGEKPMLTNIYQKLDNVRDILEYFKVRHWTFKNENTQELWRSLSQRDKELFFFDMSSISWEYFLKALCLGLRVYLINDDIHTIPAARKKWKRLYYAHVCLKCVLALLHGFLGILLALFLSIIVSMSHFSSRCTNFRPDVSIYV</sequence>
<dbReference type="EMBL" id="JBBCAQ010000010">
    <property type="protein sequence ID" value="KAK7601825.1"/>
    <property type="molecule type" value="Genomic_DNA"/>
</dbReference>
<proteinExistence type="inferred from homology"/>
<evidence type="ECO:0000259" key="12">
    <source>
        <dbReference type="Pfam" id="PF07993"/>
    </source>
</evidence>
<dbReference type="SUPFAM" id="SSF51735">
    <property type="entry name" value="NAD(P)-binding Rossmann-fold domains"/>
    <property type="match status" value="1"/>
</dbReference>
<organism evidence="13 14">
    <name type="scientific">Parthenolecanium corni</name>
    <dbReference type="NCBI Taxonomy" id="536013"/>
    <lineage>
        <taxon>Eukaryota</taxon>
        <taxon>Metazoa</taxon>
        <taxon>Ecdysozoa</taxon>
        <taxon>Arthropoda</taxon>
        <taxon>Hexapoda</taxon>
        <taxon>Insecta</taxon>
        <taxon>Pterygota</taxon>
        <taxon>Neoptera</taxon>
        <taxon>Paraneoptera</taxon>
        <taxon>Hemiptera</taxon>
        <taxon>Sternorrhyncha</taxon>
        <taxon>Coccoidea</taxon>
        <taxon>Coccidae</taxon>
        <taxon>Parthenolecanium</taxon>
    </lineage>
</organism>
<keyword evidence="14" id="KW-1185">Reference proteome</keyword>
<feature type="transmembrane region" description="Helical" evidence="10">
    <location>
        <begin position="533"/>
        <end position="558"/>
    </location>
</feature>
<dbReference type="PANTHER" id="PTHR11011:SF60">
    <property type="entry name" value="FATTY ACYL-COA REDUCTASE-RELATED"/>
    <property type="match status" value="1"/>
</dbReference>
<dbReference type="CDD" id="cd09071">
    <property type="entry name" value="FAR_C"/>
    <property type="match status" value="1"/>
</dbReference>
<accession>A0AAN9TS67</accession>
<dbReference type="GO" id="GO:0035336">
    <property type="term" value="P:long-chain fatty-acyl-CoA metabolic process"/>
    <property type="evidence" value="ECO:0007669"/>
    <property type="project" value="TreeGrafter"/>
</dbReference>
<keyword evidence="10" id="KW-0560">Oxidoreductase</keyword>
<dbReference type="InterPro" id="IPR026055">
    <property type="entry name" value="FAR"/>
</dbReference>
<reference evidence="13 14" key="1">
    <citation type="submission" date="2024-03" db="EMBL/GenBank/DDBJ databases">
        <title>Adaptation during the transition from Ophiocordyceps entomopathogen to insect associate is accompanied by gene loss and intensified selection.</title>
        <authorList>
            <person name="Ward C.M."/>
            <person name="Onetto C.A."/>
            <person name="Borneman A.R."/>
        </authorList>
    </citation>
    <scope>NUCLEOTIDE SEQUENCE [LARGE SCALE GENOMIC DNA]</scope>
    <source>
        <strain evidence="13">AWRI1</strain>
        <tissue evidence="13">Single Adult Female</tissue>
    </source>
</reference>
<evidence type="ECO:0000256" key="6">
    <source>
        <dbReference type="ARBA" id="ARBA00022989"/>
    </source>
</evidence>
<evidence type="ECO:0000259" key="11">
    <source>
        <dbReference type="Pfam" id="PF03015"/>
    </source>
</evidence>
<evidence type="ECO:0000256" key="2">
    <source>
        <dbReference type="ARBA" id="ARBA00005928"/>
    </source>
</evidence>
<dbReference type="InterPro" id="IPR033640">
    <property type="entry name" value="FAR_C"/>
</dbReference>
<comment type="subcellular location">
    <subcellularLocation>
        <location evidence="1">Membrane</location>
        <topology evidence="1">Multi-pass membrane protein</topology>
    </subcellularLocation>
</comment>
<dbReference type="Gene3D" id="3.40.50.720">
    <property type="entry name" value="NAD(P)-binding Rossmann-like Domain"/>
    <property type="match status" value="1"/>
</dbReference>
<evidence type="ECO:0000256" key="1">
    <source>
        <dbReference type="ARBA" id="ARBA00004141"/>
    </source>
</evidence>
<dbReference type="Pfam" id="PF03015">
    <property type="entry name" value="Sterile"/>
    <property type="match status" value="1"/>
</dbReference>
<comment type="catalytic activity">
    <reaction evidence="9 10">
        <text>a long-chain fatty acyl-CoA + 2 NADPH + 2 H(+) = a long-chain primary fatty alcohol + 2 NADP(+) + CoA</text>
        <dbReference type="Rhea" id="RHEA:52716"/>
        <dbReference type="ChEBI" id="CHEBI:15378"/>
        <dbReference type="ChEBI" id="CHEBI:57287"/>
        <dbReference type="ChEBI" id="CHEBI:57783"/>
        <dbReference type="ChEBI" id="CHEBI:58349"/>
        <dbReference type="ChEBI" id="CHEBI:77396"/>
        <dbReference type="ChEBI" id="CHEBI:83139"/>
        <dbReference type="EC" id="1.2.1.84"/>
    </reaction>
</comment>
<keyword evidence="7 10" id="KW-0443">Lipid metabolism</keyword>
<keyword evidence="4 10" id="KW-0812">Transmembrane</keyword>
<dbReference type="Pfam" id="PF07993">
    <property type="entry name" value="NAD_binding_4"/>
    <property type="match status" value="1"/>
</dbReference>
<dbReference type="EC" id="1.2.1.84" evidence="10"/>
<keyword evidence="6 10" id="KW-1133">Transmembrane helix</keyword>
<comment type="function">
    <text evidence="10">Catalyzes the reduction of fatty acyl-CoA to fatty alcohols.</text>
</comment>
<name>A0AAN9TS67_9HEMI</name>
<dbReference type="AlphaFoldDB" id="A0AAN9TS67"/>
<dbReference type="FunFam" id="3.40.50.720:FF:000143">
    <property type="entry name" value="Fatty acyl-CoA reductase"/>
    <property type="match status" value="1"/>
</dbReference>
<dbReference type="GO" id="GO:0080019">
    <property type="term" value="F:alcohol-forming very long-chain fatty acyl-CoA reductase activity"/>
    <property type="evidence" value="ECO:0007669"/>
    <property type="project" value="InterPro"/>
</dbReference>
<evidence type="ECO:0000256" key="9">
    <source>
        <dbReference type="ARBA" id="ARBA00052530"/>
    </source>
</evidence>
<keyword evidence="3 10" id="KW-0444">Lipid biosynthesis</keyword>
<dbReference type="PANTHER" id="PTHR11011">
    <property type="entry name" value="MALE STERILITY PROTEIN 2-RELATED"/>
    <property type="match status" value="1"/>
</dbReference>
<dbReference type="InterPro" id="IPR036291">
    <property type="entry name" value="NAD(P)-bd_dom_sf"/>
</dbReference>
<evidence type="ECO:0000313" key="13">
    <source>
        <dbReference type="EMBL" id="KAK7601825.1"/>
    </source>
</evidence>
<dbReference type="GO" id="GO:0102965">
    <property type="term" value="F:alcohol-forming long-chain fatty acyl-CoA reductase activity"/>
    <property type="evidence" value="ECO:0007669"/>
    <property type="project" value="UniProtKB-EC"/>
</dbReference>
<evidence type="ECO:0000256" key="8">
    <source>
        <dbReference type="ARBA" id="ARBA00023136"/>
    </source>
</evidence>
<keyword evidence="5 10" id="KW-0521">NADP</keyword>
<gene>
    <name evidence="13" type="ORF">V9T40_009266</name>
</gene>
<dbReference type="InterPro" id="IPR013120">
    <property type="entry name" value="FAR_NAD-bd"/>
</dbReference>
<comment type="similarity">
    <text evidence="2 10">Belongs to the fatty acyl-CoA reductase family.</text>
</comment>
<evidence type="ECO:0000256" key="4">
    <source>
        <dbReference type="ARBA" id="ARBA00022692"/>
    </source>
</evidence>